<dbReference type="EMBL" id="SGXM01000002">
    <property type="protein sequence ID" value="RZT39107.1"/>
    <property type="molecule type" value="Genomic_DNA"/>
</dbReference>
<dbReference type="Gene3D" id="3.50.50.60">
    <property type="entry name" value="FAD/NAD(P)-binding domain"/>
    <property type="match status" value="2"/>
</dbReference>
<dbReference type="Gene3D" id="1.10.10.1100">
    <property type="entry name" value="BFD-like [2Fe-2S]-binding domain"/>
    <property type="match status" value="1"/>
</dbReference>
<reference evidence="4 5" key="1">
    <citation type="journal article" date="2015" name="Stand. Genomic Sci.">
        <title>Genomic Encyclopedia of Bacterial and Archaeal Type Strains, Phase III: the genomes of soil and plant-associated and newly described type strains.</title>
        <authorList>
            <person name="Whitman W.B."/>
            <person name="Woyke T."/>
            <person name="Klenk H.P."/>
            <person name="Zhou Y."/>
            <person name="Lilburn T.G."/>
            <person name="Beck B.J."/>
            <person name="De Vos P."/>
            <person name="Vandamme P."/>
            <person name="Eisen J.A."/>
            <person name="Garrity G."/>
            <person name="Hugenholtz P."/>
            <person name="Kyrpides N.C."/>
        </authorList>
    </citation>
    <scope>NUCLEOTIDE SEQUENCE [LARGE SCALE GENOMIC DNA]</scope>
    <source>
        <strain evidence="4 5">ASC-9842</strain>
    </source>
</reference>
<dbReference type="InterPro" id="IPR017224">
    <property type="entry name" value="Opine_Oxase_asu/HCN_bsu"/>
</dbReference>
<evidence type="ECO:0000256" key="1">
    <source>
        <dbReference type="ARBA" id="ARBA00023002"/>
    </source>
</evidence>
<dbReference type="Proteomes" id="UP000291078">
    <property type="component" value="Unassembled WGS sequence"/>
</dbReference>
<dbReference type="Pfam" id="PF17806">
    <property type="entry name" value="SO_alpha_A3"/>
    <property type="match status" value="1"/>
</dbReference>
<dbReference type="GO" id="GO:0016491">
    <property type="term" value="F:oxidoreductase activity"/>
    <property type="evidence" value="ECO:0007669"/>
    <property type="project" value="UniProtKB-KW"/>
</dbReference>
<dbReference type="PIRSF" id="PIRSF037495">
    <property type="entry name" value="Opine_OX_OoxA/HcnB"/>
    <property type="match status" value="1"/>
</dbReference>
<accession>A0A4Q7S0B2</accession>
<dbReference type="InterPro" id="IPR041854">
    <property type="entry name" value="BFD-like_2Fe2S-bd_dom_sf"/>
</dbReference>
<dbReference type="InterPro" id="IPR041117">
    <property type="entry name" value="SoxA_A3"/>
</dbReference>
<dbReference type="RefSeq" id="WP_221344638.1">
    <property type="nucleotide sequence ID" value="NZ_SGXM01000002.1"/>
</dbReference>
<keyword evidence="4" id="KW-0670">Pyruvate</keyword>
<keyword evidence="1" id="KW-0560">Oxidoreductase</keyword>
<dbReference type="AlphaFoldDB" id="A0A4Q7S0B2"/>
<dbReference type="PANTHER" id="PTHR42949:SF3">
    <property type="entry name" value="ANAEROBIC GLYCEROL-3-PHOSPHATE DEHYDROGENASE SUBUNIT B"/>
    <property type="match status" value="1"/>
</dbReference>
<protein>
    <submittedName>
        <fullName evidence="4">Pyruvate/2-oxoglutarate dehydrogenase complex dihydrolipoamide dehydrogenase (E3) component</fullName>
    </submittedName>
</protein>
<sequence>MTMTSLPIPDIAQCDLLVVGAGPAGLAAATRAAGLGLRTLLLDEQPAPGGQIYRAISTTPVQDRGILGADYWHGLDLLEPFRRSGADYLASATVWSVNPREPLADGTPGGFEVAYSVTGNGPDPQAGLLHCRHIILATGAQERPFPVPGWTLPGVITAGAAQILLKTSGVVPEGRTVLAGGGPLLYLLAYQYLNAGVKIEAILETTPSGQWLQALPHAWGFLRSAYLGKGLKLLRAVRKAVPIISGVSALEAVAGANGQVAEVRYTADGQSRAMPVDQLLLHQGVVPNTNLSRALGAEHAWNERQDCWEPAVDAWGATSVPHLTIAGDGAGIAGAIAAEHRGRVAAIQAATALGRLDAAGRDREAAPHLAALTRATRGREFFEVLYRPQPQFRRPVGNTIVCRCEEATAEQVREAARLGCQGPNQLKAFLRCGMGPCQGRFCGLTVTELIADEQQRHPREVGYYRLRFPTKPVTLGEIATLPQTQASREAVVRFKK</sequence>
<name>A0A4Q7S0B2_9BURK</name>
<dbReference type="PRINTS" id="PR00411">
    <property type="entry name" value="PNDRDTASEI"/>
</dbReference>
<dbReference type="PRINTS" id="PR00368">
    <property type="entry name" value="FADPNR"/>
</dbReference>
<proteinExistence type="predicted"/>
<organism evidence="4 5">
    <name type="scientific">Cupriavidus agavae</name>
    <dbReference type="NCBI Taxonomy" id="1001822"/>
    <lineage>
        <taxon>Bacteria</taxon>
        <taxon>Pseudomonadati</taxon>
        <taxon>Pseudomonadota</taxon>
        <taxon>Betaproteobacteria</taxon>
        <taxon>Burkholderiales</taxon>
        <taxon>Burkholderiaceae</taxon>
        <taxon>Cupriavidus</taxon>
    </lineage>
</organism>
<dbReference type="InterPro" id="IPR023753">
    <property type="entry name" value="FAD/NAD-binding_dom"/>
</dbReference>
<dbReference type="InterPro" id="IPR051691">
    <property type="entry name" value="Metab_Enz_Cyan_OpOx_G3PDH"/>
</dbReference>
<evidence type="ECO:0000259" key="3">
    <source>
        <dbReference type="Pfam" id="PF17806"/>
    </source>
</evidence>
<dbReference type="Pfam" id="PF07992">
    <property type="entry name" value="Pyr_redox_2"/>
    <property type="match status" value="1"/>
</dbReference>
<evidence type="ECO:0000259" key="2">
    <source>
        <dbReference type="Pfam" id="PF07992"/>
    </source>
</evidence>
<evidence type="ECO:0000313" key="4">
    <source>
        <dbReference type="EMBL" id="RZT39107.1"/>
    </source>
</evidence>
<feature type="domain" description="FAD/NAD(P)-binding" evidence="2">
    <location>
        <begin position="15"/>
        <end position="350"/>
    </location>
</feature>
<dbReference type="CDD" id="cd19946">
    <property type="entry name" value="GlpA-like_Fer2_BFD-like"/>
    <property type="match status" value="1"/>
</dbReference>
<feature type="domain" description="SoxA A3" evidence="3">
    <location>
        <begin position="400"/>
        <end position="479"/>
    </location>
</feature>
<gene>
    <name evidence="4" type="ORF">EV147_2301</name>
</gene>
<evidence type="ECO:0000313" key="5">
    <source>
        <dbReference type="Proteomes" id="UP000291078"/>
    </source>
</evidence>
<dbReference type="InterPro" id="IPR036188">
    <property type="entry name" value="FAD/NAD-bd_sf"/>
</dbReference>
<dbReference type="PANTHER" id="PTHR42949">
    <property type="entry name" value="ANAEROBIC GLYCEROL-3-PHOSPHATE DEHYDROGENASE SUBUNIT B"/>
    <property type="match status" value="1"/>
</dbReference>
<comment type="caution">
    <text evidence="4">The sequence shown here is derived from an EMBL/GenBank/DDBJ whole genome shotgun (WGS) entry which is preliminary data.</text>
</comment>
<dbReference type="SUPFAM" id="SSF51905">
    <property type="entry name" value="FAD/NAD(P)-binding domain"/>
    <property type="match status" value="1"/>
</dbReference>
<keyword evidence="5" id="KW-1185">Reference proteome</keyword>